<dbReference type="STRING" id="56804.BAE46_05300"/>
<dbReference type="OrthoDB" id="9809663at2"/>
<evidence type="ECO:0000256" key="1">
    <source>
        <dbReference type="ARBA" id="ARBA00022723"/>
    </source>
</evidence>
<evidence type="ECO:0000256" key="2">
    <source>
        <dbReference type="ARBA" id="ARBA00022833"/>
    </source>
</evidence>
<dbReference type="InterPro" id="IPR013088">
    <property type="entry name" value="Znf_NHR/GATA"/>
</dbReference>
<dbReference type="EMBL" id="BAET01000028">
    <property type="protein sequence ID" value="GAB56405.1"/>
    <property type="molecule type" value="Genomic_DNA"/>
</dbReference>
<comment type="cofactor">
    <cofactor evidence="3">
        <name>Zn(2+)</name>
        <dbReference type="ChEBI" id="CHEBI:29105"/>
    </cofactor>
    <text evidence="3">Binds 1 zinc ion.</text>
</comment>
<comment type="function">
    <text evidence="3">Inhibits all the catalytic activities of DNA gyrase by preventing its interaction with DNA. Acts by binding directly to the C-terminal domain of GyrB, which probably disrupts DNA binding by the gyrase.</text>
</comment>
<feature type="binding site" evidence="3">
    <location>
        <position position="8"/>
    </location>
    <ligand>
        <name>Zn(2+)</name>
        <dbReference type="ChEBI" id="CHEBI:29105"/>
    </ligand>
</feature>
<dbReference type="InterPro" id="IPR005584">
    <property type="entry name" value="DNA_gyrase_inhibitor_YacG"/>
</dbReference>
<proteinExistence type="inferred from homology"/>
<accession>H5TDM8</accession>
<keyword evidence="5" id="KW-1185">Reference proteome</keyword>
<protein>
    <recommendedName>
        <fullName evidence="3">DNA gyrase inhibitor YacG</fullName>
    </recommendedName>
</protein>
<keyword evidence="1 3" id="KW-0479">Metal-binding</keyword>
<reference evidence="4 5" key="2">
    <citation type="journal article" date="2017" name="Antonie Van Leeuwenhoek">
        <title>Rhizobium rhizosphaerae sp. nov., a novel species isolated from rice rhizosphere.</title>
        <authorList>
            <person name="Zhao J.J."/>
            <person name="Zhang J."/>
            <person name="Zhang R.J."/>
            <person name="Zhang C.W."/>
            <person name="Yin H.Q."/>
            <person name="Zhang X.X."/>
        </authorList>
    </citation>
    <scope>NUCLEOTIDE SEQUENCE [LARGE SCALE GENOMIC DNA]</scope>
    <source>
        <strain evidence="4 5">ACAM 611</strain>
    </source>
</reference>
<dbReference type="Proteomes" id="UP000053586">
    <property type="component" value="Unassembled WGS sequence"/>
</dbReference>
<dbReference type="PANTHER" id="PTHR36150:SF1">
    <property type="entry name" value="DNA GYRASE INHIBITOR YACG"/>
    <property type="match status" value="1"/>
</dbReference>
<feature type="binding site" evidence="3">
    <location>
        <position position="5"/>
    </location>
    <ligand>
        <name>Zn(2+)</name>
        <dbReference type="ChEBI" id="CHEBI:29105"/>
    </ligand>
</feature>
<dbReference type="Gene3D" id="3.30.50.10">
    <property type="entry name" value="Erythroid Transcription Factor GATA-1, subunit A"/>
    <property type="match status" value="1"/>
</dbReference>
<feature type="binding site" evidence="3">
    <location>
        <position position="28"/>
    </location>
    <ligand>
        <name>Zn(2+)</name>
        <dbReference type="ChEBI" id="CHEBI:29105"/>
    </ligand>
</feature>
<dbReference type="Pfam" id="PF03884">
    <property type="entry name" value="YacG"/>
    <property type="match status" value="1"/>
</dbReference>
<reference evidence="4 5" key="1">
    <citation type="journal article" date="2012" name="J. Bacteriol.">
        <title>Genome sequence of proteorhodopsin-containing sea ice bacterium Glaciecola punicea ACAM 611T.</title>
        <authorList>
            <person name="Qin Q.-L."/>
            <person name="Xie B.-B."/>
            <person name="Shu Y.-L."/>
            <person name="Rong J.-C."/>
            <person name="Zhao D.-L."/>
            <person name="Zhang X.-Y."/>
            <person name="Chen X.-L."/>
            <person name="Zhou B.-C."/>
            <person name="Zhanga Y.-Z."/>
        </authorList>
    </citation>
    <scope>NUCLEOTIDE SEQUENCE [LARGE SCALE GENOMIC DNA]</scope>
    <source>
        <strain evidence="4 5">ACAM 611</strain>
    </source>
</reference>
<evidence type="ECO:0000313" key="4">
    <source>
        <dbReference type="EMBL" id="GAB56405.1"/>
    </source>
</evidence>
<dbReference type="SUPFAM" id="SSF57716">
    <property type="entry name" value="Glucocorticoid receptor-like (DNA-binding domain)"/>
    <property type="match status" value="1"/>
</dbReference>
<evidence type="ECO:0000313" key="5">
    <source>
        <dbReference type="Proteomes" id="UP000053586"/>
    </source>
</evidence>
<dbReference type="RefSeq" id="WP_006006521.1">
    <property type="nucleotide sequence ID" value="NZ_BAET01000028.1"/>
</dbReference>
<dbReference type="NCBIfam" id="NF001638">
    <property type="entry name" value="PRK00418.1"/>
    <property type="match status" value="1"/>
</dbReference>
<dbReference type="HAMAP" id="MF_00649">
    <property type="entry name" value="DNA_gyrase_inhibitor_YacG"/>
    <property type="match status" value="1"/>
</dbReference>
<keyword evidence="2 3" id="KW-0862">Zinc</keyword>
<dbReference type="GO" id="GO:0006355">
    <property type="term" value="P:regulation of DNA-templated transcription"/>
    <property type="evidence" value="ECO:0007669"/>
    <property type="project" value="InterPro"/>
</dbReference>
<comment type="caution">
    <text evidence="4">The sequence shown here is derived from an EMBL/GenBank/DDBJ whole genome shotgun (WGS) entry which is preliminary data.</text>
</comment>
<sequence length="78" mass="9117">MKVKCPTCHTEVIWNEQAKHRPFCSKRCQLIDLGQWANEEHSIPSDEHKLDTLPDNIDIEDIEAMLAQQSHNDDFFKP</sequence>
<comment type="subunit">
    <text evidence="3">Interacts with GyrB.</text>
</comment>
<dbReference type="GO" id="GO:0008270">
    <property type="term" value="F:zinc ion binding"/>
    <property type="evidence" value="ECO:0007669"/>
    <property type="project" value="UniProtKB-UniRule"/>
</dbReference>
<evidence type="ECO:0000256" key="3">
    <source>
        <dbReference type="HAMAP-Rule" id="MF_00649"/>
    </source>
</evidence>
<feature type="binding site" evidence="3">
    <location>
        <position position="24"/>
    </location>
    <ligand>
        <name>Zn(2+)</name>
        <dbReference type="ChEBI" id="CHEBI:29105"/>
    </ligand>
</feature>
<dbReference type="GO" id="GO:0008657">
    <property type="term" value="F:DNA topoisomerase type II (double strand cut, ATP-hydrolyzing) inhibitor activity"/>
    <property type="evidence" value="ECO:0007669"/>
    <property type="project" value="UniProtKB-UniRule"/>
</dbReference>
<organism evidence="4 5">
    <name type="scientific">Glaciecola punicea ACAM 611</name>
    <dbReference type="NCBI Taxonomy" id="1121923"/>
    <lineage>
        <taxon>Bacteria</taxon>
        <taxon>Pseudomonadati</taxon>
        <taxon>Pseudomonadota</taxon>
        <taxon>Gammaproteobacteria</taxon>
        <taxon>Alteromonadales</taxon>
        <taxon>Alteromonadaceae</taxon>
        <taxon>Glaciecola</taxon>
    </lineage>
</organism>
<dbReference type="PANTHER" id="PTHR36150">
    <property type="entry name" value="DNA GYRASE INHIBITOR YACG"/>
    <property type="match status" value="1"/>
</dbReference>
<gene>
    <name evidence="3" type="primary">yacG</name>
    <name evidence="4" type="ORF">GPUN_2290</name>
</gene>
<dbReference type="AlphaFoldDB" id="H5TDM8"/>
<dbReference type="eggNOG" id="COG3024">
    <property type="taxonomic scope" value="Bacteria"/>
</dbReference>
<comment type="similarity">
    <text evidence="3">Belongs to the DNA gyrase inhibitor YacG family.</text>
</comment>
<name>H5TDM8_9ALTE</name>